<evidence type="ECO:0000256" key="1">
    <source>
        <dbReference type="SAM" id="MobiDB-lite"/>
    </source>
</evidence>
<name>A0A1W1XBH4_9BACT</name>
<dbReference type="EMBL" id="FWXF01000004">
    <property type="protein sequence ID" value="SMC21028.1"/>
    <property type="molecule type" value="Genomic_DNA"/>
</dbReference>
<dbReference type="RefSeq" id="WP_245802358.1">
    <property type="nucleotide sequence ID" value="NZ_FWXF01000004.1"/>
</dbReference>
<feature type="region of interest" description="Disordered" evidence="1">
    <location>
        <begin position="1"/>
        <end position="24"/>
    </location>
</feature>
<evidence type="ECO:0000313" key="2">
    <source>
        <dbReference type="EMBL" id="SMC21028.1"/>
    </source>
</evidence>
<reference evidence="2 3" key="1">
    <citation type="submission" date="2017-04" db="EMBL/GenBank/DDBJ databases">
        <authorList>
            <person name="Afonso C.L."/>
            <person name="Miller P.J."/>
            <person name="Scott M.A."/>
            <person name="Spackman E."/>
            <person name="Goraichik I."/>
            <person name="Dimitrov K.M."/>
            <person name="Suarez D.L."/>
            <person name="Swayne D.E."/>
        </authorList>
    </citation>
    <scope>NUCLEOTIDE SEQUENCE [LARGE SCALE GENOMIC DNA]</scope>
    <source>
        <strain evidence="2 3">DSM 13146</strain>
    </source>
</reference>
<protein>
    <submittedName>
        <fullName evidence="2">Uncharacterized protein</fullName>
    </submittedName>
</protein>
<sequence>MPGRKGWRFDPAERDTDHYREGGSMATVMPQGEAIRKAVKWVSECLQEKPDAPLSALVNEAVRRFDLSPKEAEFLLQFYAKKGSASDPAGA</sequence>
<organism evidence="2 3">
    <name type="scientific">Desulfacinum hydrothermale DSM 13146</name>
    <dbReference type="NCBI Taxonomy" id="1121390"/>
    <lineage>
        <taxon>Bacteria</taxon>
        <taxon>Pseudomonadati</taxon>
        <taxon>Thermodesulfobacteriota</taxon>
        <taxon>Syntrophobacteria</taxon>
        <taxon>Syntrophobacterales</taxon>
        <taxon>Syntrophobacteraceae</taxon>
        <taxon>Desulfacinum</taxon>
    </lineage>
</organism>
<dbReference type="AlphaFoldDB" id="A0A1W1XBH4"/>
<proteinExistence type="predicted"/>
<keyword evidence="3" id="KW-1185">Reference proteome</keyword>
<dbReference type="Proteomes" id="UP000192783">
    <property type="component" value="Unassembled WGS sequence"/>
</dbReference>
<evidence type="ECO:0000313" key="3">
    <source>
        <dbReference type="Proteomes" id="UP000192783"/>
    </source>
</evidence>
<gene>
    <name evidence="2" type="ORF">SAMN02746041_01097</name>
</gene>
<feature type="compositionally biased region" description="Basic and acidic residues" evidence="1">
    <location>
        <begin position="7"/>
        <end position="21"/>
    </location>
</feature>
<accession>A0A1W1XBH4</accession>